<dbReference type="Proteomes" id="UP000000657">
    <property type="component" value="Chromosome"/>
</dbReference>
<keyword evidence="4" id="KW-1185">Reference proteome</keyword>
<keyword evidence="2" id="KW-1133">Transmembrane helix</keyword>
<feature type="region of interest" description="Disordered" evidence="1">
    <location>
        <begin position="38"/>
        <end position="153"/>
    </location>
</feature>
<feature type="compositionally biased region" description="Low complexity" evidence="1">
    <location>
        <begin position="99"/>
        <end position="108"/>
    </location>
</feature>
<feature type="transmembrane region" description="Helical" evidence="2">
    <location>
        <begin position="160"/>
        <end position="181"/>
    </location>
</feature>
<reference evidence="3 4" key="1">
    <citation type="journal article" date="2007" name="Genome Res.">
        <title>Genome characteristics of facultatively symbiotic Frankia sp. strains reflect host range and host plant biogeography.</title>
        <authorList>
            <person name="Normand P."/>
            <person name="Lapierre P."/>
            <person name="Tisa L.S."/>
            <person name="Gogarten J.P."/>
            <person name="Alloisio N."/>
            <person name="Bagnarol E."/>
            <person name="Bassi C.A."/>
            <person name="Berry A.M."/>
            <person name="Bickhart D.M."/>
            <person name="Choisne N."/>
            <person name="Couloux A."/>
            <person name="Cournoyer B."/>
            <person name="Cruveiller S."/>
            <person name="Daubin V."/>
            <person name="Demange N."/>
            <person name="Francino M.P."/>
            <person name="Goltsman E."/>
            <person name="Huang Y."/>
            <person name="Kopp O.R."/>
            <person name="Labarre L."/>
            <person name="Lapidus A."/>
            <person name="Lavire C."/>
            <person name="Marechal J."/>
            <person name="Martinez M."/>
            <person name="Mastronunzio J.E."/>
            <person name="Mullin B.C."/>
            <person name="Niemann J."/>
            <person name="Pujic P."/>
            <person name="Rawnsley T."/>
            <person name="Rouy Z."/>
            <person name="Schenowitz C."/>
            <person name="Sellstedt A."/>
            <person name="Tavares F."/>
            <person name="Tomkins J.P."/>
            <person name="Vallenet D."/>
            <person name="Valverde C."/>
            <person name="Wall L.G."/>
            <person name="Wang Y."/>
            <person name="Medigue C."/>
            <person name="Benson D.R."/>
        </authorList>
    </citation>
    <scope>NUCLEOTIDE SEQUENCE [LARGE SCALE GENOMIC DNA]</scope>
    <source>
        <strain evidence="4">DSM 45986 / CECT 9034 / ACN14a</strain>
    </source>
</reference>
<dbReference type="KEGG" id="fal:FRAAL6871"/>
<accession>Q0RAP7</accession>
<feature type="compositionally biased region" description="Gly residues" evidence="1">
    <location>
        <begin position="109"/>
        <end position="122"/>
    </location>
</feature>
<dbReference type="EMBL" id="CT573213">
    <property type="protein sequence ID" value="CAJ65494.1"/>
    <property type="molecule type" value="Genomic_DNA"/>
</dbReference>
<evidence type="ECO:0000313" key="3">
    <source>
        <dbReference type="EMBL" id="CAJ65494.1"/>
    </source>
</evidence>
<proteinExistence type="predicted"/>
<keyword evidence="2" id="KW-0812">Transmembrane</keyword>
<sequence length="375" mass="37365">MCRESIAALRKVRADLSRLAAMTMPGDVAERIQAALAARMPPQPHPPHDAAARPGAAVTTTDAPAPRPAPDAGRSPTGPTAAVPTGAPPTGASQTGASQTGTPQTGARTRGGGPTGDTGGGGREIRPVRGPARIGPGRRPAARPERRPAPGVGAAPGWDWVSIAAVCAAFVTFGAAVLAFYGLRVVAADHPVAASSVAQGRHATAAAAGAGPGRLTMMADSRTTVAPADVGQHGRELLTGQIAGSVALPLPLTGPTGGAEADAAATGAVPLQAVAPAAARHPAAVVAAPPATAGQRLRTLLDTPDLRSCYQSLIAQSGGEILAVDLVRYDGQPALLVVLSIPMQPAAARVLVVDAHCGVVSVSAALWYSATTLRR</sequence>
<evidence type="ECO:0000313" key="4">
    <source>
        <dbReference type="Proteomes" id="UP000000657"/>
    </source>
</evidence>
<dbReference type="AlphaFoldDB" id="Q0RAP7"/>
<evidence type="ECO:0000256" key="2">
    <source>
        <dbReference type="SAM" id="Phobius"/>
    </source>
</evidence>
<keyword evidence="2" id="KW-0472">Membrane</keyword>
<dbReference type="HOGENOM" id="CLU_603759_0_0_11"/>
<name>Q0RAP7_FRAAA</name>
<gene>
    <name evidence="3" type="ordered locus">FRAAL6871</name>
</gene>
<feature type="compositionally biased region" description="Low complexity" evidence="1">
    <location>
        <begin position="128"/>
        <end position="139"/>
    </location>
</feature>
<dbReference type="STRING" id="326424.FRAAL6871"/>
<organism evidence="3 4">
    <name type="scientific">Frankia alni (strain DSM 45986 / CECT 9034 / ACN14a)</name>
    <dbReference type="NCBI Taxonomy" id="326424"/>
    <lineage>
        <taxon>Bacteria</taxon>
        <taxon>Bacillati</taxon>
        <taxon>Actinomycetota</taxon>
        <taxon>Actinomycetes</taxon>
        <taxon>Frankiales</taxon>
        <taxon>Frankiaceae</taxon>
        <taxon>Frankia</taxon>
    </lineage>
</organism>
<feature type="compositionally biased region" description="Low complexity" evidence="1">
    <location>
        <begin position="52"/>
        <end position="92"/>
    </location>
</feature>
<evidence type="ECO:0000256" key="1">
    <source>
        <dbReference type="SAM" id="MobiDB-lite"/>
    </source>
</evidence>
<protein>
    <submittedName>
        <fullName evidence="3">Uncharacterized protein</fullName>
    </submittedName>
</protein>